<gene>
    <name evidence="2" type="ORF">PRK78_005266</name>
</gene>
<dbReference type="AlphaFoldDB" id="A0AAF0IKJ7"/>
<accession>A0AAF0IKJ7</accession>
<evidence type="ECO:0000313" key="3">
    <source>
        <dbReference type="Proteomes" id="UP001219355"/>
    </source>
</evidence>
<dbReference type="EMBL" id="CP120629">
    <property type="protein sequence ID" value="WEW59786.1"/>
    <property type="molecule type" value="Genomic_DNA"/>
</dbReference>
<protein>
    <submittedName>
        <fullName evidence="2">Uncharacterized protein</fullName>
    </submittedName>
</protein>
<evidence type="ECO:0000313" key="2">
    <source>
        <dbReference type="EMBL" id="WEW59786.1"/>
    </source>
</evidence>
<keyword evidence="3" id="KW-1185">Reference proteome</keyword>
<reference evidence="2" key="1">
    <citation type="submission" date="2023-03" db="EMBL/GenBank/DDBJ databases">
        <title>Emydomyces testavorans Genome Sequence.</title>
        <authorList>
            <person name="Hoyer L."/>
        </authorList>
    </citation>
    <scope>NUCLEOTIDE SEQUENCE</scope>
    <source>
        <strain evidence="2">16-2883</strain>
    </source>
</reference>
<feature type="compositionally biased region" description="Basic residues" evidence="1">
    <location>
        <begin position="70"/>
        <end position="80"/>
    </location>
</feature>
<feature type="compositionally biased region" description="Polar residues" evidence="1">
    <location>
        <begin position="28"/>
        <end position="42"/>
    </location>
</feature>
<name>A0AAF0IKJ7_9EURO</name>
<dbReference type="Proteomes" id="UP001219355">
    <property type="component" value="Chromosome 3"/>
</dbReference>
<proteinExistence type="predicted"/>
<sequence length="98" mass="10477">MPSLSSPLTSPDTSSSALVSDVAPSSYLDGTNQSQTDSSSISGPDGIVRRPSIQFNTAGSEARLRERSRSSKKNRLRTLRRIPSPPPPRRGLVRGLGD</sequence>
<evidence type="ECO:0000256" key="1">
    <source>
        <dbReference type="SAM" id="MobiDB-lite"/>
    </source>
</evidence>
<feature type="region of interest" description="Disordered" evidence="1">
    <location>
        <begin position="1"/>
        <end position="98"/>
    </location>
</feature>
<feature type="compositionally biased region" description="Low complexity" evidence="1">
    <location>
        <begin position="1"/>
        <end position="16"/>
    </location>
</feature>
<organism evidence="2 3">
    <name type="scientific">Emydomyces testavorans</name>
    <dbReference type="NCBI Taxonomy" id="2070801"/>
    <lineage>
        <taxon>Eukaryota</taxon>
        <taxon>Fungi</taxon>
        <taxon>Dikarya</taxon>
        <taxon>Ascomycota</taxon>
        <taxon>Pezizomycotina</taxon>
        <taxon>Eurotiomycetes</taxon>
        <taxon>Eurotiomycetidae</taxon>
        <taxon>Onygenales</taxon>
        <taxon>Nannizziopsiaceae</taxon>
        <taxon>Emydomyces</taxon>
    </lineage>
</organism>